<dbReference type="Gene3D" id="3.40.50.450">
    <property type="match status" value="1"/>
</dbReference>
<name>A0AA84ZLX3_9TREM</name>
<accession>A0AA84ZLX3</accession>
<reference evidence="2" key="1">
    <citation type="submission" date="2023-11" db="UniProtKB">
        <authorList>
            <consortium name="WormBaseParasite"/>
        </authorList>
    </citation>
    <scope>IDENTIFICATION</scope>
</reference>
<dbReference type="Proteomes" id="UP000050790">
    <property type="component" value="Unassembled WGS sequence"/>
</dbReference>
<dbReference type="PANTHER" id="PTHR36300">
    <property type="entry name" value="RAW, ISOFORM A"/>
    <property type="match status" value="1"/>
</dbReference>
<protein>
    <submittedName>
        <fullName evidence="2">Uncharacterized protein</fullName>
    </submittedName>
</protein>
<dbReference type="WBParaSite" id="SMRG1_37370.5">
    <property type="protein sequence ID" value="SMRG1_37370.5"/>
    <property type="gene ID" value="SMRG1_37370"/>
</dbReference>
<dbReference type="InterPro" id="IPR039470">
    <property type="entry name" value="Nuc_deoxyri_tr2"/>
</dbReference>
<organism evidence="1 2">
    <name type="scientific">Schistosoma margrebowiei</name>
    <dbReference type="NCBI Taxonomy" id="48269"/>
    <lineage>
        <taxon>Eukaryota</taxon>
        <taxon>Metazoa</taxon>
        <taxon>Spiralia</taxon>
        <taxon>Lophotrochozoa</taxon>
        <taxon>Platyhelminthes</taxon>
        <taxon>Trematoda</taxon>
        <taxon>Digenea</taxon>
        <taxon>Strigeidida</taxon>
        <taxon>Schistosomatoidea</taxon>
        <taxon>Schistosomatidae</taxon>
        <taxon>Schistosoma</taxon>
    </lineage>
</organism>
<evidence type="ECO:0000313" key="1">
    <source>
        <dbReference type="Proteomes" id="UP000050790"/>
    </source>
</evidence>
<dbReference type="GO" id="GO:0005886">
    <property type="term" value="C:plasma membrane"/>
    <property type="evidence" value="ECO:0007669"/>
    <property type="project" value="TreeGrafter"/>
</dbReference>
<dbReference type="PANTHER" id="PTHR36300:SF1">
    <property type="entry name" value="RAW, ISOFORM A"/>
    <property type="match status" value="1"/>
</dbReference>
<proteinExistence type="predicted"/>
<dbReference type="Pfam" id="PF15891">
    <property type="entry name" value="Nuc_deoxyri_tr2"/>
    <property type="match status" value="1"/>
</dbReference>
<sequence length="636" mass="72499">MMLSANISQLSTICCVNDVRNILQMLGLPLPVELQMLMMPRILRNPANQIRYSDVILYAACALDSATVTSFEASSGLIRYDFFLGGACNPTTWRKEVAIPILDRLGLTYYNPQVDDWSPELMELERKAKSVSDILLFVFENWRTRGLVSLLEATYLASQKKPLVLCVSKVECTDFPSAAGENISKLEYHFLEEAMNCFIQLIKRLKIPCFSEVETAVNYAVYNSHLRLKFAETITNKDKELMNKILFISNVFHEIIRRAPKSAESQIVYEQVRQGFKSLNVDLTSDRSFITYWDKVSRFDLLSSLYAEHILKQSSPSLLVILKKYLSIKLLSNRDKCECLVGEQLVNLFEGTQSYSELMESPLSKQPLDSSAQLNSCLINSNIQTLSTSCCSSLPLSKLNNSMHLNNIQPSKNVTFDIYIAGILNENKFSQYLLDNIILPKLIHSNLSYYQAIQNNFHELFKSNKNLSTFCEDLEIKQLEIRKNCRILLYIIDNSSFHLITIMEINNFVNINMKKNTHSSDVSSDFTGTISSLSNEQLSMKSNSLEYGIVIDSHHSVQHSTNNFDCLTDNNKSINSKLHDNNNNNISMKSLSQQAIKDYNRVRMYLIDLAQELNIPVAYDIETALNLCIFKLKTQV</sequence>
<dbReference type="AlphaFoldDB" id="A0AA84ZLX3"/>
<evidence type="ECO:0000313" key="2">
    <source>
        <dbReference type="WBParaSite" id="SMRG1_37370.5"/>
    </source>
</evidence>